<evidence type="ECO:0000313" key="10">
    <source>
        <dbReference type="Proteomes" id="UP000001307"/>
    </source>
</evidence>
<comment type="function">
    <text evidence="6">Transaminase involved in tyrosine breakdown. Converts tyrosine to p-hydroxyphenylpyruvate.</text>
</comment>
<dbReference type="NCBIfam" id="TIGR01265">
    <property type="entry name" value="tyr_nico_aTase"/>
    <property type="match status" value="1"/>
</dbReference>
<feature type="domain" description="Aminotransferase class I/classII large" evidence="8">
    <location>
        <begin position="183"/>
        <end position="423"/>
    </location>
</feature>
<evidence type="ECO:0000256" key="5">
    <source>
        <dbReference type="ARBA" id="ARBA00022898"/>
    </source>
</evidence>
<comment type="catalytic activity">
    <reaction evidence="6">
        <text>L-tyrosine + 2-oxoglutarate = 3-(4-hydroxyphenyl)pyruvate + L-glutamate</text>
        <dbReference type="Rhea" id="RHEA:15093"/>
        <dbReference type="ChEBI" id="CHEBI:16810"/>
        <dbReference type="ChEBI" id="CHEBI:29985"/>
        <dbReference type="ChEBI" id="CHEBI:36242"/>
        <dbReference type="ChEBI" id="CHEBI:58315"/>
        <dbReference type="EC" id="2.6.1.5"/>
    </reaction>
</comment>
<evidence type="ECO:0000256" key="6">
    <source>
        <dbReference type="PIRNR" id="PIRNR000517"/>
    </source>
</evidence>
<dbReference type="Gene3D" id="3.40.640.10">
    <property type="entry name" value="Type I PLP-dependent aspartate aminotransferase-like (Major domain)"/>
    <property type="match status" value="2"/>
</dbReference>
<dbReference type="EMBL" id="FN653016">
    <property type="protein sequence ID" value="CBY07293.1"/>
    <property type="molecule type" value="Genomic_DNA"/>
</dbReference>
<evidence type="ECO:0000259" key="8">
    <source>
        <dbReference type="Pfam" id="PF00155"/>
    </source>
</evidence>
<feature type="modified residue" description="N6-(pyridoxal phosphate)lysine" evidence="7">
    <location>
        <position position="270"/>
    </location>
</feature>
<evidence type="ECO:0000256" key="1">
    <source>
        <dbReference type="ARBA" id="ARBA00001933"/>
    </source>
</evidence>
<protein>
    <recommendedName>
        <fullName evidence="6">Tyrosine aminotransferase</fullName>
        <shortName evidence="6">TAT</shortName>
        <ecNumber evidence="6">2.6.1.5</ecNumber>
    </recommendedName>
</protein>
<evidence type="ECO:0000256" key="2">
    <source>
        <dbReference type="ARBA" id="ARBA00007441"/>
    </source>
</evidence>
<evidence type="ECO:0000256" key="4">
    <source>
        <dbReference type="ARBA" id="ARBA00022679"/>
    </source>
</evidence>
<dbReference type="PANTHER" id="PTHR45744:SF2">
    <property type="entry name" value="TYROSINE AMINOTRANSFERASE"/>
    <property type="match status" value="1"/>
</dbReference>
<dbReference type="Proteomes" id="UP000001307">
    <property type="component" value="Unassembled WGS sequence"/>
</dbReference>
<dbReference type="GO" id="GO:0006572">
    <property type="term" value="P:L-tyrosine catabolic process"/>
    <property type="evidence" value="ECO:0007669"/>
    <property type="project" value="TreeGrafter"/>
</dbReference>
<dbReference type="InterPro" id="IPR015421">
    <property type="entry name" value="PyrdxlP-dep_Trfase_major"/>
</dbReference>
<dbReference type="GO" id="GO:0030170">
    <property type="term" value="F:pyridoxal phosphate binding"/>
    <property type="evidence" value="ECO:0007669"/>
    <property type="project" value="InterPro"/>
</dbReference>
<gene>
    <name evidence="9" type="ORF">GSOID_T00006384001</name>
</gene>
<dbReference type="CDD" id="cd00609">
    <property type="entry name" value="AAT_like"/>
    <property type="match status" value="1"/>
</dbReference>
<dbReference type="Pfam" id="PF00155">
    <property type="entry name" value="Aminotran_1_2"/>
    <property type="match status" value="1"/>
</dbReference>
<dbReference type="GO" id="GO:0006559">
    <property type="term" value="P:L-phenylalanine catabolic process"/>
    <property type="evidence" value="ECO:0007669"/>
    <property type="project" value="UniProtKB-UniRule"/>
</dbReference>
<keyword evidence="3" id="KW-0032">Aminotransferase</keyword>
<dbReference type="InParanoid" id="E4WTF1"/>
<proteinExistence type="inferred from homology"/>
<dbReference type="EC" id="2.6.1.5" evidence="6"/>
<organism evidence="9">
    <name type="scientific">Oikopleura dioica</name>
    <name type="common">Tunicate</name>
    <dbReference type="NCBI Taxonomy" id="34765"/>
    <lineage>
        <taxon>Eukaryota</taxon>
        <taxon>Metazoa</taxon>
        <taxon>Chordata</taxon>
        <taxon>Tunicata</taxon>
        <taxon>Appendicularia</taxon>
        <taxon>Copelata</taxon>
        <taxon>Oikopleuridae</taxon>
        <taxon>Oikopleura</taxon>
    </lineage>
</organism>
<dbReference type="PIRSF" id="PIRSF000517">
    <property type="entry name" value="Tyr_transaminase"/>
    <property type="match status" value="1"/>
</dbReference>
<evidence type="ECO:0000256" key="7">
    <source>
        <dbReference type="PIRSR" id="PIRSR000517-1"/>
    </source>
</evidence>
<dbReference type="InterPro" id="IPR015424">
    <property type="entry name" value="PyrdxlP-dep_Trfase"/>
</dbReference>
<dbReference type="FunCoup" id="E4WTF1">
    <property type="interactions" value="9"/>
</dbReference>
<dbReference type="PANTHER" id="PTHR45744">
    <property type="entry name" value="TYROSINE AMINOTRANSFERASE"/>
    <property type="match status" value="1"/>
</dbReference>
<keyword evidence="10" id="KW-1185">Reference proteome</keyword>
<sequence>MPLKLCPCPAVNLLLRDWPQHKTDNPISELEPILLFDRTDAISADDRKWLTNESEAVQNTNNPIRQIVESMRVKSHEDYSFIPLTIGDPSVYGNFDPSPIAVEAVKEVLDNNKDNGYGPAEGLPEARKAISEYLEPLLSYKPDVNNIILASGASGALEFSITCIAERGDNILVPRPGFPQYSDWAVDIESLENMIDEKTRAVVFNNPSNPTGAVFKQDHMELLVELCEKYKIPIIADEVYAGMTFNKARFISFCQIAKSIPVIHVSSISKRFMVPGWRIGWCVVHDPIDIFKGRLTTGIKKLTTRLVGPNKLIQAAIPKILSIPLSWHNEQNAKLEEAANDFYNGIMHAPGLIPITPSGAMYMMVKIDFSQLKNFSDDMNFCKALVSEKSVFVLPGSCFGSTDFFRVVLTITKDKITEACQRIVDFCKENVKTANDSANL</sequence>
<comment type="similarity">
    <text evidence="2 6">Belongs to the class-I pyridoxal-phosphate-dependent aminotransferase family.</text>
</comment>
<evidence type="ECO:0000313" key="9">
    <source>
        <dbReference type="EMBL" id="CBY07293.1"/>
    </source>
</evidence>
<name>E4WTF1_OIKDI</name>
<keyword evidence="5 6" id="KW-0663">Pyridoxal phosphate</keyword>
<evidence type="ECO:0000256" key="3">
    <source>
        <dbReference type="ARBA" id="ARBA00022576"/>
    </source>
</evidence>
<dbReference type="Gene3D" id="3.90.1150.10">
    <property type="entry name" value="Aspartate Aminotransferase, domain 1"/>
    <property type="match status" value="2"/>
</dbReference>
<dbReference type="GO" id="GO:0004838">
    <property type="term" value="F:L-tyrosine-2-oxoglutarate transaminase activity"/>
    <property type="evidence" value="ECO:0007669"/>
    <property type="project" value="UniProtKB-UniRule"/>
</dbReference>
<keyword evidence="4" id="KW-0808">Transferase</keyword>
<dbReference type="InterPro" id="IPR015422">
    <property type="entry name" value="PyrdxlP-dep_Trfase_small"/>
</dbReference>
<comment type="cofactor">
    <cofactor evidence="1 6 7">
        <name>pyridoxal 5'-phosphate</name>
        <dbReference type="ChEBI" id="CHEBI:597326"/>
    </cofactor>
</comment>
<dbReference type="UniPathway" id="UPA00139">
    <property type="reaction ID" value="UER00338"/>
</dbReference>
<comment type="pathway">
    <text evidence="6">Amino-acid degradation; L-phenylalanine degradation; acetoacetate and fumarate from L-phenylalanine: step 2/6.</text>
</comment>
<dbReference type="InterPro" id="IPR004839">
    <property type="entry name" value="Aminotransferase_I/II_large"/>
</dbReference>
<comment type="subunit">
    <text evidence="6">Homodimer.</text>
</comment>
<dbReference type="SUPFAM" id="SSF53383">
    <property type="entry name" value="PLP-dependent transferases"/>
    <property type="match status" value="1"/>
</dbReference>
<reference evidence="9" key="1">
    <citation type="journal article" date="2010" name="Science">
        <title>Plasticity of animal genome architecture unmasked by rapid evolution of a pelagic tunicate.</title>
        <authorList>
            <person name="Denoeud F."/>
            <person name="Henriet S."/>
            <person name="Mungpakdee S."/>
            <person name="Aury J.M."/>
            <person name="Da Silva C."/>
            <person name="Brinkmann H."/>
            <person name="Mikhaleva J."/>
            <person name="Olsen L.C."/>
            <person name="Jubin C."/>
            <person name="Canestro C."/>
            <person name="Bouquet J.M."/>
            <person name="Danks G."/>
            <person name="Poulain J."/>
            <person name="Campsteijn C."/>
            <person name="Adamski M."/>
            <person name="Cross I."/>
            <person name="Yadetie F."/>
            <person name="Muffato M."/>
            <person name="Louis A."/>
            <person name="Butcher S."/>
            <person name="Tsagkogeorga G."/>
            <person name="Konrad A."/>
            <person name="Singh S."/>
            <person name="Jensen M.F."/>
            <person name="Cong E.H."/>
            <person name="Eikeseth-Otteraa H."/>
            <person name="Noel B."/>
            <person name="Anthouard V."/>
            <person name="Porcel B.M."/>
            <person name="Kachouri-Lafond R."/>
            <person name="Nishino A."/>
            <person name="Ugolini M."/>
            <person name="Chourrout P."/>
            <person name="Nishida H."/>
            <person name="Aasland R."/>
            <person name="Huzurbazar S."/>
            <person name="Westhof E."/>
            <person name="Delsuc F."/>
            <person name="Lehrach H."/>
            <person name="Reinhardt R."/>
            <person name="Weissenbach J."/>
            <person name="Roy S.W."/>
            <person name="Artiguenave F."/>
            <person name="Postlethwait J.H."/>
            <person name="Manak J.R."/>
            <person name="Thompson E.M."/>
            <person name="Jaillon O."/>
            <person name="Du Pasquier L."/>
            <person name="Boudinot P."/>
            <person name="Liberles D.A."/>
            <person name="Volff J.N."/>
            <person name="Philippe H."/>
            <person name="Lenhard B."/>
            <person name="Roest Crollius H."/>
            <person name="Wincker P."/>
            <person name="Chourrout D."/>
        </authorList>
    </citation>
    <scope>NUCLEOTIDE SEQUENCE [LARGE SCALE GENOMIC DNA]</scope>
</reference>
<dbReference type="AlphaFoldDB" id="E4WTF1"/>
<dbReference type="InterPro" id="IPR005958">
    <property type="entry name" value="TyrNic_aminoTrfase"/>
</dbReference>
<accession>E4WTF1</accession>
<dbReference type="OrthoDB" id="7042322at2759"/>